<evidence type="ECO:0000313" key="2">
    <source>
        <dbReference type="Proteomes" id="UP000030711"/>
    </source>
</evidence>
<evidence type="ECO:0000313" key="1">
    <source>
        <dbReference type="EMBL" id="KAK2631320.1"/>
    </source>
</evidence>
<gene>
    <name evidence="1" type="ORF">EUGRSUZ_L03086</name>
</gene>
<comment type="caution">
    <text evidence="1">The sequence shown here is derived from an EMBL/GenBank/DDBJ whole genome shotgun (WGS) entry which is preliminary data.</text>
</comment>
<sequence length="74" mass="8687">MKNSNKEKEKKKKETEELQWTTPKANISWKGIEWMLSNQSTSRGLIKSQTKNQELLSWHGKNHYGIIVFAAFFC</sequence>
<name>A0AAD9WIG8_EUCGR</name>
<dbReference type="Proteomes" id="UP000030711">
    <property type="component" value="Unassembled WGS sequence"/>
</dbReference>
<reference evidence="1 2" key="1">
    <citation type="journal article" date="2014" name="Nature">
        <title>The genome of Eucalyptus grandis.</title>
        <authorList>
            <person name="Myburg A.A."/>
            <person name="Grattapaglia D."/>
            <person name="Tuskan G.A."/>
            <person name="Hellsten U."/>
            <person name="Hayes R.D."/>
            <person name="Grimwood J."/>
            <person name="Jenkins J."/>
            <person name="Lindquist E."/>
            <person name="Tice H."/>
            <person name="Bauer D."/>
            <person name="Goodstein D.M."/>
            <person name="Dubchak I."/>
            <person name="Poliakov A."/>
            <person name="Mizrachi E."/>
            <person name="Kullan A.R."/>
            <person name="Hussey S.G."/>
            <person name="Pinard D."/>
            <person name="van der Merwe K."/>
            <person name="Singh P."/>
            <person name="van Jaarsveld I."/>
            <person name="Silva-Junior O.B."/>
            <person name="Togawa R.C."/>
            <person name="Pappas M.R."/>
            <person name="Faria D.A."/>
            <person name="Sansaloni C.P."/>
            <person name="Petroli C.D."/>
            <person name="Yang X."/>
            <person name="Ranjan P."/>
            <person name="Tschaplinski T.J."/>
            <person name="Ye C.Y."/>
            <person name="Li T."/>
            <person name="Sterck L."/>
            <person name="Vanneste K."/>
            <person name="Murat F."/>
            <person name="Soler M."/>
            <person name="Clemente H.S."/>
            <person name="Saidi N."/>
            <person name="Cassan-Wang H."/>
            <person name="Dunand C."/>
            <person name="Hefer C.A."/>
            <person name="Bornberg-Bauer E."/>
            <person name="Kersting A.R."/>
            <person name="Vining K."/>
            <person name="Amarasinghe V."/>
            <person name="Ranik M."/>
            <person name="Naithani S."/>
            <person name="Elser J."/>
            <person name="Boyd A.E."/>
            <person name="Liston A."/>
            <person name="Spatafora J.W."/>
            <person name="Dharmwardhana P."/>
            <person name="Raja R."/>
            <person name="Sullivan C."/>
            <person name="Romanel E."/>
            <person name="Alves-Ferreira M."/>
            <person name="Kulheim C."/>
            <person name="Foley W."/>
            <person name="Carocha V."/>
            <person name="Paiva J."/>
            <person name="Kudrna D."/>
            <person name="Brommonschenkel S.H."/>
            <person name="Pasquali G."/>
            <person name="Byrne M."/>
            <person name="Rigault P."/>
            <person name="Tibbits J."/>
            <person name="Spokevicius A."/>
            <person name="Jones R.C."/>
            <person name="Steane D.A."/>
            <person name="Vaillancourt R.E."/>
            <person name="Potts B.M."/>
            <person name="Joubert F."/>
            <person name="Barry K."/>
            <person name="Pappas G.J."/>
            <person name="Strauss S.H."/>
            <person name="Jaiswal P."/>
            <person name="Grima-Pettenati J."/>
            <person name="Salse J."/>
            <person name="Van de Peer Y."/>
            <person name="Rokhsar D.S."/>
            <person name="Schmutz J."/>
        </authorList>
    </citation>
    <scope>NUCLEOTIDE SEQUENCE [LARGE SCALE GENOMIC DNA]</scope>
    <source>
        <strain evidence="2">cv. BRASUZ1</strain>
        <tissue evidence="1">Leaf extractions</tissue>
    </source>
</reference>
<organism evidence="1 2">
    <name type="scientific">Eucalyptus grandis</name>
    <name type="common">Flooded gum</name>
    <dbReference type="NCBI Taxonomy" id="71139"/>
    <lineage>
        <taxon>Eukaryota</taxon>
        <taxon>Viridiplantae</taxon>
        <taxon>Streptophyta</taxon>
        <taxon>Embryophyta</taxon>
        <taxon>Tracheophyta</taxon>
        <taxon>Spermatophyta</taxon>
        <taxon>Magnoliopsida</taxon>
        <taxon>eudicotyledons</taxon>
        <taxon>Gunneridae</taxon>
        <taxon>Pentapetalae</taxon>
        <taxon>rosids</taxon>
        <taxon>malvids</taxon>
        <taxon>Myrtales</taxon>
        <taxon>Myrtaceae</taxon>
        <taxon>Myrtoideae</taxon>
        <taxon>Eucalypteae</taxon>
        <taxon>Eucalyptus</taxon>
    </lineage>
</organism>
<proteinExistence type="predicted"/>
<protein>
    <submittedName>
        <fullName evidence="1">Uncharacterized protein</fullName>
    </submittedName>
</protein>
<accession>A0AAD9WIG8</accession>
<keyword evidence="2" id="KW-1185">Reference proteome</keyword>
<dbReference type="EMBL" id="MU850149">
    <property type="protein sequence ID" value="KAK2631320.1"/>
    <property type="molecule type" value="Genomic_DNA"/>
</dbReference>
<dbReference type="AlphaFoldDB" id="A0AAD9WIG8"/>